<accession>A0A2K9DY68</accession>
<organism evidence="6 7">
    <name type="scientific">Microbacterium hominis</name>
    <dbReference type="NCBI Taxonomy" id="162426"/>
    <lineage>
        <taxon>Bacteria</taxon>
        <taxon>Bacillati</taxon>
        <taxon>Actinomycetota</taxon>
        <taxon>Actinomycetes</taxon>
        <taxon>Micrococcales</taxon>
        <taxon>Microbacteriaceae</taxon>
        <taxon>Microbacterium</taxon>
    </lineage>
</organism>
<dbReference type="KEGG" id="mhos:CXR34_09120"/>
<dbReference type="RefSeq" id="WP_101306189.1">
    <property type="nucleotide sequence ID" value="NZ_CP025299.1"/>
</dbReference>
<evidence type="ECO:0000256" key="1">
    <source>
        <dbReference type="ARBA" id="ARBA00004651"/>
    </source>
</evidence>
<dbReference type="AlphaFoldDB" id="A0A2K9DY68"/>
<dbReference type="PANTHER" id="PTHR30482:SF17">
    <property type="entry name" value="ABC TRANSPORTER ATP-BINDING PROTEIN"/>
    <property type="match status" value="1"/>
</dbReference>
<keyword evidence="5" id="KW-0472">Membrane</keyword>
<evidence type="ECO:0000313" key="7">
    <source>
        <dbReference type="Proteomes" id="UP000233276"/>
    </source>
</evidence>
<dbReference type="InterPro" id="IPR043428">
    <property type="entry name" value="LivM-like"/>
</dbReference>
<keyword evidence="2" id="KW-1003">Cell membrane</keyword>
<dbReference type="CDD" id="cd06581">
    <property type="entry name" value="TM_PBP1_LivM_like"/>
    <property type="match status" value="1"/>
</dbReference>
<dbReference type="GO" id="GO:0005886">
    <property type="term" value="C:plasma membrane"/>
    <property type="evidence" value="ECO:0007669"/>
    <property type="project" value="UniProtKB-SubCell"/>
</dbReference>
<dbReference type="PANTHER" id="PTHR30482">
    <property type="entry name" value="HIGH-AFFINITY BRANCHED-CHAIN AMINO ACID TRANSPORT SYSTEM PERMEASE"/>
    <property type="match status" value="1"/>
</dbReference>
<proteinExistence type="predicted"/>
<evidence type="ECO:0000256" key="3">
    <source>
        <dbReference type="ARBA" id="ARBA00022692"/>
    </source>
</evidence>
<dbReference type="GO" id="GO:0015658">
    <property type="term" value="F:branched-chain amino acid transmembrane transporter activity"/>
    <property type="evidence" value="ECO:0007669"/>
    <property type="project" value="InterPro"/>
</dbReference>
<name>A0A2K9DY68_9MICO</name>
<gene>
    <name evidence="6" type="ORF">CXR34_09120</name>
</gene>
<evidence type="ECO:0000256" key="2">
    <source>
        <dbReference type="ARBA" id="ARBA00022475"/>
    </source>
</evidence>
<keyword evidence="4" id="KW-1133">Transmembrane helix</keyword>
<comment type="subcellular location">
    <subcellularLocation>
        <location evidence="1">Cell membrane</location>
        <topology evidence="1">Multi-pass membrane protein</topology>
    </subcellularLocation>
</comment>
<keyword evidence="3" id="KW-0812">Transmembrane</keyword>
<dbReference type="EMBL" id="CP025299">
    <property type="protein sequence ID" value="AUG29593.1"/>
    <property type="molecule type" value="Genomic_DNA"/>
</dbReference>
<dbReference type="InterPro" id="IPR001851">
    <property type="entry name" value="ABC_transp_permease"/>
</dbReference>
<dbReference type="Pfam" id="PF02653">
    <property type="entry name" value="BPD_transp_2"/>
    <property type="match status" value="1"/>
</dbReference>
<reference evidence="6 7" key="1">
    <citation type="submission" date="2017-12" db="EMBL/GenBank/DDBJ databases">
        <title>Isolation and characterization of estrogens degradatiion strain Microbacterium hominis SJTG1.</title>
        <authorList>
            <person name="Xiong W."/>
            <person name="Yin C."/>
            <person name="Zheng D."/>
            <person name="Liang R."/>
        </authorList>
    </citation>
    <scope>NUCLEOTIDE SEQUENCE [LARGE SCALE GENOMIC DNA]</scope>
    <source>
        <strain evidence="6 7">SJTG1</strain>
    </source>
</reference>
<evidence type="ECO:0000256" key="4">
    <source>
        <dbReference type="ARBA" id="ARBA00022989"/>
    </source>
</evidence>
<dbReference type="Proteomes" id="UP000233276">
    <property type="component" value="Chromosome"/>
</dbReference>
<evidence type="ECO:0000313" key="6">
    <source>
        <dbReference type="EMBL" id="AUG29593.1"/>
    </source>
</evidence>
<protein>
    <submittedName>
        <fullName evidence="6">Branched-chain amino acid ABC transporter permease</fullName>
    </submittedName>
</protein>
<evidence type="ECO:0000256" key="5">
    <source>
        <dbReference type="ARBA" id="ARBA00023136"/>
    </source>
</evidence>
<sequence>MTVTTGVPTLIPGRRGAALPFVVGAALVVVMAVLPLLNISIPGILPGATYTPGTLALLSLCMVFAALALSYNLLLGTSGMLSFGHALYFGAGAYGLGLALKLVGVPLWPGVLIALVGGLAIAAFTGAISMRVSGIPFAMVTLAFAQAGSVLVRRNQDVTGGEEGLRLPVDQIPAWLVGVSNTRNLYWVTLVVLVIVYLVVLWVDRSRLGHLAQATRENELRVQVLGLRPYAAKLLVFVAAALCASLAGIAYMLLQSGTQPSAVGADLTITVLVMVVLGGVGFRWGAIVGGVLYTILDQRLTVLARAEWIRDLPDVLRIPLSEPLFLLGVLFILVVMFLPGGIAGTIDAAVRRRRGERTRSQLRQIDDADDAVAEPAQVRA</sequence>